<evidence type="ECO:0000313" key="2">
    <source>
        <dbReference type="EMBL" id="OGH69347.1"/>
    </source>
</evidence>
<feature type="transmembrane region" description="Helical" evidence="1">
    <location>
        <begin position="5"/>
        <end position="24"/>
    </location>
</feature>
<evidence type="ECO:0000256" key="1">
    <source>
        <dbReference type="SAM" id="Phobius"/>
    </source>
</evidence>
<dbReference type="AlphaFoldDB" id="A0A1F6MCF9"/>
<evidence type="ECO:0000313" key="3">
    <source>
        <dbReference type="Proteomes" id="UP000176413"/>
    </source>
</evidence>
<dbReference type="EMBL" id="MFQA01000004">
    <property type="protein sequence ID" value="OGH69347.1"/>
    <property type="molecule type" value="Genomic_DNA"/>
</dbReference>
<keyword evidence="1" id="KW-0472">Membrane</keyword>
<keyword evidence="1" id="KW-0812">Transmembrane</keyword>
<comment type="caution">
    <text evidence="2">The sequence shown here is derived from an EMBL/GenBank/DDBJ whole genome shotgun (WGS) entry which is preliminary data.</text>
</comment>
<protein>
    <submittedName>
        <fullName evidence="2">Uncharacterized protein</fullName>
    </submittedName>
</protein>
<reference evidence="2 3" key="1">
    <citation type="journal article" date="2016" name="Nat. Commun.">
        <title>Thousands of microbial genomes shed light on interconnected biogeochemical processes in an aquifer system.</title>
        <authorList>
            <person name="Anantharaman K."/>
            <person name="Brown C.T."/>
            <person name="Hug L.A."/>
            <person name="Sharon I."/>
            <person name="Castelle C.J."/>
            <person name="Probst A.J."/>
            <person name="Thomas B.C."/>
            <person name="Singh A."/>
            <person name="Wilkins M.J."/>
            <person name="Karaoz U."/>
            <person name="Brodie E.L."/>
            <person name="Williams K.H."/>
            <person name="Hubbard S.S."/>
            <person name="Banfield J.F."/>
        </authorList>
    </citation>
    <scope>NUCLEOTIDE SEQUENCE [LARGE SCALE GENOMIC DNA]</scope>
</reference>
<gene>
    <name evidence="2" type="ORF">A3D53_01070</name>
</gene>
<proteinExistence type="predicted"/>
<feature type="transmembrane region" description="Helical" evidence="1">
    <location>
        <begin position="36"/>
        <end position="60"/>
    </location>
</feature>
<organism evidence="2 3">
    <name type="scientific">Candidatus Magasanikbacteria bacterium RIFCSPHIGHO2_02_FULL_45_10</name>
    <dbReference type="NCBI Taxonomy" id="1798679"/>
    <lineage>
        <taxon>Bacteria</taxon>
        <taxon>Candidatus Magasanikiibacteriota</taxon>
    </lineage>
</organism>
<keyword evidence="1" id="KW-1133">Transmembrane helix</keyword>
<accession>A0A1F6MCF9</accession>
<dbReference type="Proteomes" id="UP000176413">
    <property type="component" value="Unassembled WGS sequence"/>
</dbReference>
<name>A0A1F6MCF9_9BACT</name>
<sequence>MRKHVVGILVAFIAVMVFHCLILGQERVVEDLSTPLGFAVLILGSLVVSVLVYWMFYAMIHDMANQKVVRGQQALVPFPTKILTLCHPLDGSPMVRFQCNKDGCDGYLAAPSDGREVFVFCLKCQRRLDKPEVAKIVDKLPGAIAFL</sequence>